<accession>A0ABQ1J4Q2</accession>
<dbReference type="EMBL" id="BMDZ01000079">
    <property type="protein sequence ID" value="GGB58604.1"/>
    <property type="molecule type" value="Genomic_DNA"/>
</dbReference>
<evidence type="ECO:0000256" key="4">
    <source>
        <dbReference type="RuleBase" id="RU003560"/>
    </source>
</evidence>
<dbReference type="CDD" id="cd00610">
    <property type="entry name" value="OAT_like"/>
    <property type="match status" value="1"/>
</dbReference>
<dbReference type="InterPro" id="IPR015422">
    <property type="entry name" value="PyrdxlP-dep_Trfase_small"/>
</dbReference>
<protein>
    <submittedName>
        <fullName evidence="5">Aspartate aminotransferase family protein</fullName>
    </submittedName>
</protein>
<evidence type="ECO:0000256" key="1">
    <source>
        <dbReference type="ARBA" id="ARBA00001933"/>
    </source>
</evidence>
<name>A0ABQ1J4Q2_9PROT</name>
<dbReference type="RefSeq" id="WP_229708497.1">
    <property type="nucleotide sequence ID" value="NZ_BMDZ01000079.1"/>
</dbReference>
<dbReference type="InterPro" id="IPR015424">
    <property type="entry name" value="PyrdxlP-dep_Trfase"/>
</dbReference>
<evidence type="ECO:0000256" key="3">
    <source>
        <dbReference type="ARBA" id="ARBA00022898"/>
    </source>
</evidence>
<organism evidence="5 6">
    <name type="scientific">Tistrella bauzanensis</name>
    <dbReference type="NCBI Taxonomy" id="657419"/>
    <lineage>
        <taxon>Bacteria</taxon>
        <taxon>Pseudomonadati</taxon>
        <taxon>Pseudomonadota</taxon>
        <taxon>Alphaproteobacteria</taxon>
        <taxon>Geminicoccales</taxon>
        <taxon>Geminicoccaceae</taxon>
        <taxon>Tistrella</taxon>
    </lineage>
</organism>
<dbReference type="Gene3D" id="3.40.640.10">
    <property type="entry name" value="Type I PLP-dependent aspartate aminotransferase-like (Major domain)"/>
    <property type="match status" value="1"/>
</dbReference>
<gene>
    <name evidence="5" type="ORF">GCM10011505_44310</name>
</gene>
<keyword evidence="5" id="KW-0808">Transferase</keyword>
<dbReference type="Proteomes" id="UP000603352">
    <property type="component" value="Unassembled WGS sequence"/>
</dbReference>
<comment type="similarity">
    <text evidence="2 4">Belongs to the class-III pyridoxal-phosphate-dependent aminotransferase family.</text>
</comment>
<sequence>MPDTVTAPQPHDAAQNSLDLSHHWMPFTANRAFKAAPRIITEAHGIWYRNDRGDQLIDGLSGLFCTPAGHGRREITEAVTAQLGRLDYAPPFQFGTPGGFAVASALARILPDGIDRVFFAGSGSEAVETALKIAMLYHRRRGEGQRQRVIGREKAYHGVNLAGWSVGGMVRNREMFGLGMAGVAHMRHTHIPENRFVLGEGEHGADLADDLERAVGLYGADTIAACIVEPISGSIGVLVPPQGYLARLREICDRHGILLIFDEVITGFGRTGKAFAAQSFGVTPDIITMAKAITNGTVPMAAVAASRMVYDTIVDDNPSGIEFFHGYTWSAHPVACAAALASLKIFQDEALFDRAAALSPHFLERLGRLRAHGIVEDIRGYGMLGAADLAAGATMGARGFQALTALYDAGAIVRVTNDTLIFAPPFVMEPADLDHLFDTVEKVLAGF</sequence>
<evidence type="ECO:0000256" key="2">
    <source>
        <dbReference type="ARBA" id="ARBA00008954"/>
    </source>
</evidence>
<dbReference type="PANTHER" id="PTHR43094">
    <property type="entry name" value="AMINOTRANSFERASE"/>
    <property type="match status" value="1"/>
</dbReference>
<dbReference type="InterPro" id="IPR049704">
    <property type="entry name" value="Aminotrans_3_PPA_site"/>
</dbReference>
<dbReference type="PANTHER" id="PTHR43094:SF1">
    <property type="entry name" value="AMINOTRANSFERASE CLASS-III"/>
    <property type="match status" value="1"/>
</dbReference>
<keyword evidence="6" id="KW-1185">Reference proteome</keyword>
<comment type="cofactor">
    <cofactor evidence="1">
        <name>pyridoxal 5'-phosphate</name>
        <dbReference type="ChEBI" id="CHEBI:597326"/>
    </cofactor>
</comment>
<dbReference type="Pfam" id="PF00202">
    <property type="entry name" value="Aminotran_3"/>
    <property type="match status" value="1"/>
</dbReference>
<comment type="caution">
    <text evidence="5">The sequence shown here is derived from an EMBL/GenBank/DDBJ whole genome shotgun (WGS) entry which is preliminary data.</text>
</comment>
<evidence type="ECO:0000313" key="6">
    <source>
        <dbReference type="Proteomes" id="UP000603352"/>
    </source>
</evidence>
<dbReference type="InterPro" id="IPR005814">
    <property type="entry name" value="Aminotrans_3"/>
</dbReference>
<dbReference type="GO" id="GO:0008483">
    <property type="term" value="F:transaminase activity"/>
    <property type="evidence" value="ECO:0007669"/>
    <property type="project" value="UniProtKB-KW"/>
</dbReference>
<keyword evidence="3 4" id="KW-0663">Pyridoxal phosphate</keyword>
<dbReference type="SUPFAM" id="SSF53383">
    <property type="entry name" value="PLP-dependent transferases"/>
    <property type="match status" value="1"/>
</dbReference>
<dbReference type="InterPro" id="IPR015421">
    <property type="entry name" value="PyrdxlP-dep_Trfase_major"/>
</dbReference>
<keyword evidence="5" id="KW-0032">Aminotransferase</keyword>
<evidence type="ECO:0000313" key="5">
    <source>
        <dbReference type="EMBL" id="GGB58604.1"/>
    </source>
</evidence>
<dbReference type="Gene3D" id="3.90.1150.10">
    <property type="entry name" value="Aspartate Aminotransferase, domain 1"/>
    <property type="match status" value="1"/>
</dbReference>
<reference evidence="6" key="1">
    <citation type="journal article" date="2019" name="Int. J. Syst. Evol. Microbiol.">
        <title>The Global Catalogue of Microorganisms (GCM) 10K type strain sequencing project: providing services to taxonomists for standard genome sequencing and annotation.</title>
        <authorList>
            <consortium name="The Broad Institute Genomics Platform"/>
            <consortium name="The Broad Institute Genome Sequencing Center for Infectious Disease"/>
            <person name="Wu L."/>
            <person name="Ma J."/>
        </authorList>
    </citation>
    <scope>NUCLEOTIDE SEQUENCE [LARGE SCALE GENOMIC DNA]</scope>
    <source>
        <strain evidence="6">CGMCC 1.10188</strain>
    </source>
</reference>
<dbReference type="PROSITE" id="PS00600">
    <property type="entry name" value="AA_TRANSFER_CLASS_3"/>
    <property type="match status" value="1"/>
</dbReference>
<proteinExistence type="inferred from homology"/>